<dbReference type="RefSeq" id="WP_140869549.1">
    <property type="nucleotide sequence ID" value="NZ_RCZK01000004.1"/>
</dbReference>
<reference evidence="2 3" key="1">
    <citation type="journal article" date="2019" name="Environ. Microbiol.">
        <title>Species interactions and distinct microbial communities in high Arctic permafrost affected cryosols are associated with the CH4 and CO2 gas fluxes.</title>
        <authorList>
            <person name="Altshuler I."/>
            <person name="Hamel J."/>
            <person name="Turney S."/>
            <person name="Magnuson E."/>
            <person name="Levesque R."/>
            <person name="Greer C."/>
            <person name="Whyte L.G."/>
        </authorList>
    </citation>
    <scope>NUCLEOTIDE SEQUENCE [LARGE SCALE GENOMIC DNA]</scope>
    <source>
        <strain evidence="2 3">S5.1</strain>
    </source>
</reference>
<name>A0A502CJZ8_9SPHN</name>
<sequence>MTKTKIPKRIAGVKLNKKLRKRGNELLELADSPHGRQTIAMGLSMAAAGLSVALKKRGETRATPADAPTSPTPPIKDAAIDGTPHPAPPLDPDKIVAAVSQTIDAAMAWFFPPSGKR</sequence>
<evidence type="ECO:0000313" key="2">
    <source>
        <dbReference type="EMBL" id="TPG13062.1"/>
    </source>
</evidence>
<protein>
    <submittedName>
        <fullName evidence="2">Uncharacterized protein</fullName>
    </submittedName>
</protein>
<evidence type="ECO:0000256" key="1">
    <source>
        <dbReference type="SAM" id="MobiDB-lite"/>
    </source>
</evidence>
<proteinExistence type="predicted"/>
<comment type="caution">
    <text evidence="2">The sequence shown here is derived from an EMBL/GenBank/DDBJ whole genome shotgun (WGS) entry which is preliminary data.</text>
</comment>
<feature type="region of interest" description="Disordered" evidence="1">
    <location>
        <begin position="57"/>
        <end position="93"/>
    </location>
</feature>
<evidence type="ECO:0000313" key="3">
    <source>
        <dbReference type="Proteomes" id="UP000318413"/>
    </source>
</evidence>
<dbReference type="Proteomes" id="UP000318413">
    <property type="component" value="Unassembled WGS sequence"/>
</dbReference>
<dbReference type="EMBL" id="RCZK01000004">
    <property type="protein sequence ID" value="TPG13062.1"/>
    <property type="molecule type" value="Genomic_DNA"/>
</dbReference>
<organism evidence="2 3">
    <name type="scientific">Sphingomonas oligophenolica</name>
    <dbReference type="NCBI Taxonomy" id="301154"/>
    <lineage>
        <taxon>Bacteria</taxon>
        <taxon>Pseudomonadati</taxon>
        <taxon>Pseudomonadota</taxon>
        <taxon>Alphaproteobacteria</taxon>
        <taxon>Sphingomonadales</taxon>
        <taxon>Sphingomonadaceae</taxon>
        <taxon>Sphingomonas</taxon>
    </lineage>
</organism>
<dbReference type="AlphaFoldDB" id="A0A502CJZ8"/>
<accession>A0A502CJZ8</accession>
<keyword evidence="3" id="KW-1185">Reference proteome</keyword>
<gene>
    <name evidence="2" type="ORF">EAH84_06500</name>
</gene>